<evidence type="ECO:0000313" key="2">
    <source>
        <dbReference type="Proteomes" id="UP000035425"/>
    </source>
</evidence>
<protein>
    <submittedName>
        <fullName evidence="1">Uncharacterized protein</fullName>
    </submittedName>
</protein>
<gene>
    <name evidence="1" type="ORF">FrCorBMG51_15485</name>
</gene>
<organism evidence="1 2">
    <name type="scientific">Protofrankia coriariae</name>
    <dbReference type="NCBI Taxonomy" id="1562887"/>
    <lineage>
        <taxon>Bacteria</taxon>
        <taxon>Bacillati</taxon>
        <taxon>Actinomycetota</taxon>
        <taxon>Actinomycetes</taxon>
        <taxon>Frankiales</taxon>
        <taxon>Frankiaceae</taxon>
        <taxon>Protofrankia</taxon>
    </lineage>
</organism>
<dbReference type="EMBL" id="JWIO01000025">
    <property type="protein sequence ID" value="KLL10818.1"/>
    <property type="molecule type" value="Genomic_DNA"/>
</dbReference>
<comment type="caution">
    <text evidence="1">The sequence shown here is derived from an EMBL/GenBank/DDBJ whole genome shotgun (WGS) entry which is preliminary data.</text>
</comment>
<reference evidence="1 2" key="1">
    <citation type="submission" date="2014-12" db="EMBL/GenBank/DDBJ databases">
        <title>Frankia sp. BMG5.1 draft genome.</title>
        <authorList>
            <person name="Gtari M."/>
            <person name="Ghodhbane-Gtari F."/>
            <person name="Nouioui I."/>
            <person name="Ktari A."/>
            <person name="Hezbri K."/>
            <person name="Mimouni W."/>
            <person name="Sbissi I."/>
            <person name="Ayari A."/>
            <person name="Yamanaka T."/>
            <person name="Normand P."/>
            <person name="Tisa L.S."/>
            <person name="Boudabous A."/>
        </authorList>
    </citation>
    <scope>NUCLEOTIDE SEQUENCE [LARGE SCALE GENOMIC DNA]</scope>
    <source>
        <strain evidence="1 2">BMG5.1</strain>
    </source>
</reference>
<accession>A0ABR5F2E4</accession>
<sequence length="60" mass="6548">MKAALDPRLGGLDEEYAAAYVIAADRSRPQRCRDEAAIVAATIARSVYVLTGVELREVVR</sequence>
<name>A0ABR5F2E4_9ACTN</name>
<dbReference type="RefSeq" id="WP_047223769.1">
    <property type="nucleotide sequence ID" value="NZ_JWIO01000025.1"/>
</dbReference>
<proteinExistence type="predicted"/>
<keyword evidence="2" id="KW-1185">Reference proteome</keyword>
<evidence type="ECO:0000313" key="1">
    <source>
        <dbReference type="EMBL" id="KLL10818.1"/>
    </source>
</evidence>
<dbReference type="Proteomes" id="UP000035425">
    <property type="component" value="Unassembled WGS sequence"/>
</dbReference>